<dbReference type="HAMAP" id="MF_00331">
    <property type="entry name" value="Cys_desulf_IscS"/>
    <property type="match status" value="1"/>
</dbReference>
<comment type="caution">
    <text evidence="14">The sequence shown here is derived from an EMBL/GenBank/DDBJ whole genome shotgun (WGS) entry which is preliminary data.</text>
</comment>
<feature type="binding site" description="via persulfide group" evidence="11">
    <location>
        <position position="324"/>
    </location>
    <ligand>
        <name>[2Fe-2S] cluster</name>
        <dbReference type="ChEBI" id="CHEBI:190135"/>
        <note>ligand shared with IscU</note>
    </ligand>
</feature>
<keyword evidence="3 11" id="KW-0963">Cytoplasm</keyword>
<dbReference type="PIRSF" id="PIRSF005572">
    <property type="entry name" value="NifS"/>
    <property type="match status" value="1"/>
</dbReference>
<dbReference type="NCBIfam" id="TIGR03402">
    <property type="entry name" value="FeS_nifS"/>
    <property type="match status" value="1"/>
</dbReference>
<evidence type="ECO:0000259" key="13">
    <source>
        <dbReference type="Pfam" id="PF00266"/>
    </source>
</evidence>
<dbReference type="GO" id="GO:0030170">
    <property type="term" value="F:pyridoxal phosphate binding"/>
    <property type="evidence" value="ECO:0007669"/>
    <property type="project" value="UniProtKB-UniRule"/>
</dbReference>
<gene>
    <name evidence="14" type="primary">nifS</name>
    <name evidence="11" type="synonym">iscS</name>
    <name evidence="14" type="ORF">GTO91_14800</name>
</gene>
<evidence type="ECO:0000313" key="14">
    <source>
        <dbReference type="EMBL" id="MZP30984.1"/>
    </source>
</evidence>
<dbReference type="InterPro" id="IPR010240">
    <property type="entry name" value="Cys_deSase_IscS"/>
</dbReference>
<evidence type="ECO:0000256" key="7">
    <source>
        <dbReference type="ARBA" id="ARBA00022898"/>
    </source>
</evidence>
<evidence type="ECO:0000256" key="10">
    <source>
        <dbReference type="ARBA" id="ARBA00050776"/>
    </source>
</evidence>
<comment type="subcellular location">
    <subcellularLocation>
        <location evidence="11">Cytoplasm</location>
    </subcellularLocation>
</comment>
<dbReference type="NCBIfam" id="NF002806">
    <property type="entry name" value="PRK02948.1"/>
    <property type="match status" value="1"/>
</dbReference>
<feature type="domain" description="Aminotransferase class V" evidence="13">
    <location>
        <begin position="4"/>
        <end position="365"/>
    </location>
</feature>
<proteinExistence type="inferred from homology"/>
<dbReference type="PANTHER" id="PTHR11601">
    <property type="entry name" value="CYSTEINE DESULFURYLASE FAMILY MEMBER"/>
    <property type="match status" value="1"/>
</dbReference>
<dbReference type="InterPro" id="IPR017772">
    <property type="entry name" value="Cys_deSase_NifS_bac/arc"/>
</dbReference>
<evidence type="ECO:0000256" key="8">
    <source>
        <dbReference type="ARBA" id="ARBA00023004"/>
    </source>
</evidence>
<dbReference type="InterPro" id="IPR015424">
    <property type="entry name" value="PyrdxlP-dep_Trfase"/>
</dbReference>
<keyword evidence="7 11" id="KW-0663">Pyridoxal phosphate</keyword>
<dbReference type="SUPFAM" id="SSF53383">
    <property type="entry name" value="PLP-dependent transferases"/>
    <property type="match status" value="1"/>
</dbReference>
<dbReference type="Proteomes" id="UP000463470">
    <property type="component" value="Unassembled WGS sequence"/>
</dbReference>
<dbReference type="FunFam" id="3.40.640.10:FF:000003">
    <property type="entry name" value="Cysteine desulfurase IscS"/>
    <property type="match status" value="1"/>
</dbReference>
<evidence type="ECO:0000256" key="4">
    <source>
        <dbReference type="ARBA" id="ARBA00022679"/>
    </source>
</evidence>
<dbReference type="PROSITE" id="PS00595">
    <property type="entry name" value="AA_TRANSFER_CLASS_5"/>
    <property type="match status" value="1"/>
</dbReference>
<comment type="similarity">
    <text evidence="2 11">Belongs to the class-V pyridoxal-phosphate-dependent aminotransferase family. NifS/IscS subfamily.</text>
</comment>
<feature type="binding site" evidence="11">
    <location>
        <position position="237"/>
    </location>
    <ligand>
        <name>pyridoxal 5'-phosphate</name>
        <dbReference type="ChEBI" id="CHEBI:597326"/>
    </ligand>
</feature>
<dbReference type="Gene3D" id="3.90.1150.10">
    <property type="entry name" value="Aspartate Aminotransferase, domain 1"/>
    <property type="match status" value="1"/>
</dbReference>
<dbReference type="GO" id="GO:0031071">
    <property type="term" value="F:cysteine desulfurase activity"/>
    <property type="evidence" value="ECO:0007669"/>
    <property type="project" value="UniProtKB-UniRule"/>
</dbReference>
<organism evidence="14 15">
    <name type="scientific">Heliomicrobium undosum</name>
    <dbReference type="NCBI Taxonomy" id="121734"/>
    <lineage>
        <taxon>Bacteria</taxon>
        <taxon>Bacillati</taxon>
        <taxon>Bacillota</taxon>
        <taxon>Clostridia</taxon>
        <taxon>Eubacteriales</taxon>
        <taxon>Heliobacteriaceae</taxon>
        <taxon>Heliomicrobium</taxon>
    </lineage>
</organism>
<comment type="pathway">
    <text evidence="11">Cofactor biosynthesis; iron-sulfur cluster biosynthesis.</text>
</comment>
<dbReference type="InterPro" id="IPR000192">
    <property type="entry name" value="Aminotrans_V_dom"/>
</dbReference>
<dbReference type="Pfam" id="PF00266">
    <property type="entry name" value="Aminotran_5"/>
    <property type="match status" value="1"/>
</dbReference>
<feature type="modified residue" description="N6-(pyridoxal phosphate)lysine" evidence="11">
    <location>
        <position position="202"/>
    </location>
</feature>
<keyword evidence="6 11" id="KW-0479">Metal-binding</keyword>
<dbReference type="GO" id="GO:0046872">
    <property type="term" value="F:metal ion binding"/>
    <property type="evidence" value="ECO:0007669"/>
    <property type="project" value="UniProtKB-KW"/>
</dbReference>
<feature type="active site" description="Cysteine persulfide intermediate" evidence="11">
    <location>
        <position position="324"/>
    </location>
</feature>
<reference evidence="14 15" key="1">
    <citation type="submission" date="2020-01" db="EMBL/GenBank/DDBJ databases">
        <title>Whole-genome sequence of Heliobacterium undosum DSM 13378.</title>
        <authorList>
            <person name="Kyndt J.A."/>
            <person name="Meyer T.E."/>
        </authorList>
    </citation>
    <scope>NUCLEOTIDE SEQUENCE [LARGE SCALE GENOMIC DNA]</scope>
    <source>
        <strain evidence="14 15">DSM 13378</strain>
    </source>
</reference>
<dbReference type="InterPro" id="IPR016454">
    <property type="entry name" value="Cysteine_dSase"/>
</dbReference>
<comment type="catalytic activity">
    <reaction evidence="10 11">
        <text>(sulfur carrier)-H + L-cysteine = (sulfur carrier)-SH + L-alanine</text>
        <dbReference type="Rhea" id="RHEA:43892"/>
        <dbReference type="Rhea" id="RHEA-COMP:14737"/>
        <dbReference type="Rhea" id="RHEA-COMP:14739"/>
        <dbReference type="ChEBI" id="CHEBI:29917"/>
        <dbReference type="ChEBI" id="CHEBI:35235"/>
        <dbReference type="ChEBI" id="CHEBI:57972"/>
        <dbReference type="ChEBI" id="CHEBI:64428"/>
        <dbReference type="EC" id="2.8.1.7"/>
    </reaction>
</comment>
<dbReference type="GO" id="GO:1990221">
    <property type="term" value="C:L-cysteine desulfurase complex"/>
    <property type="evidence" value="ECO:0007669"/>
    <property type="project" value="UniProtKB-ARBA"/>
</dbReference>
<evidence type="ECO:0000256" key="12">
    <source>
        <dbReference type="RuleBase" id="RU004504"/>
    </source>
</evidence>
<accession>A0A845L860</accession>
<evidence type="ECO:0000256" key="1">
    <source>
        <dbReference type="ARBA" id="ARBA00001933"/>
    </source>
</evidence>
<evidence type="ECO:0000256" key="6">
    <source>
        <dbReference type="ARBA" id="ARBA00022723"/>
    </source>
</evidence>
<feature type="binding site" evidence="11">
    <location>
        <begin position="199"/>
        <end position="201"/>
    </location>
    <ligand>
        <name>pyridoxal 5'-phosphate</name>
        <dbReference type="ChEBI" id="CHEBI:597326"/>
    </ligand>
</feature>
<dbReference type="InterPro" id="IPR020578">
    <property type="entry name" value="Aminotrans_V_PyrdxlP_BS"/>
</dbReference>
<feature type="binding site" evidence="11">
    <location>
        <position position="151"/>
    </location>
    <ligand>
        <name>pyridoxal 5'-phosphate</name>
        <dbReference type="ChEBI" id="CHEBI:597326"/>
    </ligand>
</feature>
<keyword evidence="4 11" id="KW-0808">Transferase</keyword>
<dbReference type="OrthoDB" id="9808002at2"/>
<keyword evidence="9 11" id="KW-0411">Iron-sulfur</keyword>
<comment type="subunit">
    <text evidence="11">Homodimer. Forms a heterotetramer with IscU, interacts with other sulfur acceptors.</text>
</comment>
<name>A0A845L860_9FIRM</name>
<dbReference type="RefSeq" id="WP_161259502.1">
    <property type="nucleotide sequence ID" value="NZ_WXEY01000022.1"/>
</dbReference>
<comment type="cofactor">
    <cofactor evidence="1 11 12">
        <name>pyridoxal 5'-phosphate</name>
        <dbReference type="ChEBI" id="CHEBI:597326"/>
    </cofactor>
</comment>
<keyword evidence="15" id="KW-1185">Reference proteome</keyword>
<protein>
    <recommendedName>
        <fullName evidence="11">Cysteine desulfurase IscS</fullName>
        <ecNumber evidence="11">2.8.1.7</ecNumber>
    </recommendedName>
</protein>
<evidence type="ECO:0000256" key="9">
    <source>
        <dbReference type="ARBA" id="ARBA00023014"/>
    </source>
</evidence>
<dbReference type="UniPathway" id="UPA00266"/>
<keyword evidence="8 11" id="KW-0408">Iron</keyword>
<evidence type="ECO:0000256" key="5">
    <source>
        <dbReference type="ARBA" id="ARBA00022714"/>
    </source>
</evidence>
<dbReference type="PANTHER" id="PTHR11601:SF34">
    <property type="entry name" value="CYSTEINE DESULFURASE"/>
    <property type="match status" value="1"/>
</dbReference>
<dbReference type="EMBL" id="WXEY01000022">
    <property type="protein sequence ID" value="MZP30984.1"/>
    <property type="molecule type" value="Genomic_DNA"/>
</dbReference>
<dbReference type="EC" id="2.8.1.7" evidence="11"/>
<evidence type="ECO:0000256" key="2">
    <source>
        <dbReference type="ARBA" id="ARBA00006490"/>
    </source>
</evidence>
<evidence type="ECO:0000313" key="15">
    <source>
        <dbReference type="Proteomes" id="UP000463470"/>
    </source>
</evidence>
<evidence type="ECO:0000256" key="11">
    <source>
        <dbReference type="HAMAP-Rule" id="MF_00331"/>
    </source>
</evidence>
<dbReference type="GO" id="GO:0044571">
    <property type="term" value="P:[2Fe-2S] cluster assembly"/>
    <property type="evidence" value="ECO:0007669"/>
    <property type="project" value="UniProtKB-UniRule"/>
</dbReference>
<dbReference type="GO" id="GO:0006520">
    <property type="term" value="P:amino acid metabolic process"/>
    <property type="evidence" value="ECO:0007669"/>
    <property type="project" value="InterPro"/>
</dbReference>
<dbReference type="InterPro" id="IPR015421">
    <property type="entry name" value="PyrdxlP-dep_Trfase_major"/>
</dbReference>
<dbReference type="GO" id="GO:0051537">
    <property type="term" value="F:2 iron, 2 sulfur cluster binding"/>
    <property type="evidence" value="ECO:0007669"/>
    <property type="project" value="UniProtKB-UniRule"/>
</dbReference>
<sequence length="388" mass="42014">MRRVYLDHSATTPVHPGVIEAMVDCMQNHFGNPSSVHSFGREAKKLLEEARANVAHLIGARPEEIIFTSGGTEADNLTIFGVARAMRKKGNHVITSATEHHAVLDACQALTKEGFEVTVLPVDETGMVRVEDVKAALKPETVLVTIMHANNEVGTINPIKEITQLVKAHGAIMHTDAVQTVGKIPVDVNDLGVDLMSLSSHKIYGPKGVGALYIRKGTKLFPLSHGGGQERKRRPGTENLPGIVGFGKAAEIMARELPEEMGRMGRLRQRLIEGLLAIPEVQLNGHPTERIPINVNVSIKYIEGESLLLMLDMKGIAASSGSACTSGSLDPSHVLLAMGICHEVAHGSLRLTLGRDNTEEDIEYVLDVLPQIVERLRAMSPLYANKEG</sequence>
<dbReference type="Gene3D" id="3.40.640.10">
    <property type="entry name" value="Type I PLP-dependent aspartate aminotransferase-like (Major domain)"/>
    <property type="match status" value="1"/>
</dbReference>
<feature type="binding site" evidence="11">
    <location>
        <position position="179"/>
    </location>
    <ligand>
        <name>pyridoxal 5'-phosphate</name>
        <dbReference type="ChEBI" id="CHEBI:597326"/>
    </ligand>
</feature>
<evidence type="ECO:0000256" key="3">
    <source>
        <dbReference type="ARBA" id="ARBA00022490"/>
    </source>
</evidence>
<dbReference type="InterPro" id="IPR015422">
    <property type="entry name" value="PyrdxlP-dep_Trfase_small"/>
</dbReference>
<comment type="function">
    <text evidence="11">Master enzyme that delivers sulfur to a number of partners involved in Fe-S cluster assembly, tRNA modification or cofactor biosynthesis. Catalyzes the removal of elemental sulfur atoms from cysteine to produce alanine. Functions as a sulfur delivery protein for Fe-S cluster synthesis onto IscU, an Fe-S scaffold assembly protein, as well as other S acceptor proteins.</text>
</comment>
<feature type="binding site" evidence="11">
    <location>
        <begin position="71"/>
        <end position="72"/>
    </location>
    <ligand>
        <name>pyridoxal 5'-phosphate</name>
        <dbReference type="ChEBI" id="CHEBI:597326"/>
    </ligand>
</feature>
<keyword evidence="5 11" id="KW-0001">2Fe-2S</keyword>
<dbReference type="AlphaFoldDB" id="A0A845L860"/>